<dbReference type="AlphaFoldDB" id="A0A2K1QBP1"/>
<dbReference type="Proteomes" id="UP000236345">
    <property type="component" value="Unassembled WGS sequence"/>
</dbReference>
<dbReference type="GO" id="GO:0015740">
    <property type="term" value="P:C4-dicarboxylate transport"/>
    <property type="evidence" value="ECO:0007669"/>
    <property type="project" value="TreeGrafter"/>
</dbReference>
<comment type="subunit">
    <text evidence="9">The complex comprises the extracytoplasmic solute receptor protein and the two transmembrane proteins.</text>
</comment>
<reference evidence="12" key="1">
    <citation type="submission" date="2017-09" db="EMBL/GenBank/DDBJ databases">
        <authorList>
            <person name="Palmer M."/>
            <person name="Steenkamp E.T."/>
            <person name="Coetzee M.P."/>
            <person name="Avontuur J.R."/>
            <person name="Van Zyl E."/>
            <person name="Chan W.-Y."/>
            <person name="Blom J."/>
            <person name="Venter S.N."/>
        </authorList>
    </citation>
    <scope>NUCLEOTIDE SEQUENCE [LARGE SCALE GENOMIC DNA]</scope>
    <source>
        <strain evidence="12">QC88-366</strain>
    </source>
</reference>
<feature type="transmembrane region" description="Helical" evidence="9">
    <location>
        <begin position="50"/>
        <end position="69"/>
    </location>
</feature>
<sequence length="168" mass="18290">MSAYSRLMDAVYLLCMTIAAMALLIMVAVIPIGIFARYVMNDALSWPEPVAIVCMIIFTFIGAPVGFRAGTHICVSMVTDRLSPRGQKIAALISNLLMLAACLIIFQASYALCEAMWFQPQASLPAVTFGQMYLPIPVGALLTILFVIERLLYGDQSERPLVSLGGTH</sequence>
<evidence type="ECO:0000313" key="11">
    <source>
        <dbReference type="EMBL" id="PNS12445.1"/>
    </source>
</evidence>
<evidence type="ECO:0000256" key="2">
    <source>
        <dbReference type="ARBA" id="ARBA00022448"/>
    </source>
</evidence>
<dbReference type="Pfam" id="PF04290">
    <property type="entry name" value="DctQ"/>
    <property type="match status" value="1"/>
</dbReference>
<feature type="domain" description="Tripartite ATP-independent periplasmic transporters DctQ component" evidence="10">
    <location>
        <begin position="26"/>
        <end position="152"/>
    </location>
</feature>
<feature type="transmembrane region" description="Helical" evidence="9">
    <location>
        <begin position="12"/>
        <end position="38"/>
    </location>
</feature>
<feature type="transmembrane region" description="Helical" evidence="9">
    <location>
        <begin position="132"/>
        <end position="153"/>
    </location>
</feature>
<evidence type="ECO:0000256" key="7">
    <source>
        <dbReference type="ARBA" id="ARBA00023136"/>
    </source>
</evidence>
<dbReference type="GO" id="GO:0022857">
    <property type="term" value="F:transmembrane transporter activity"/>
    <property type="evidence" value="ECO:0007669"/>
    <property type="project" value="UniProtKB-UniRule"/>
</dbReference>
<evidence type="ECO:0000256" key="8">
    <source>
        <dbReference type="ARBA" id="ARBA00038436"/>
    </source>
</evidence>
<dbReference type="InterPro" id="IPR055348">
    <property type="entry name" value="DctQ"/>
</dbReference>
<comment type="function">
    <text evidence="9">Part of the tripartite ATP-independent periplasmic (TRAP) transport system.</text>
</comment>
<comment type="similarity">
    <text evidence="8 9">Belongs to the TRAP transporter small permease family.</text>
</comment>
<dbReference type="RefSeq" id="WP_103059291.1">
    <property type="nucleotide sequence ID" value="NZ_BSOF01000007.1"/>
</dbReference>
<dbReference type="GO" id="GO:0005886">
    <property type="term" value="C:plasma membrane"/>
    <property type="evidence" value="ECO:0007669"/>
    <property type="project" value="UniProtKB-SubCell"/>
</dbReference>
<dbReference type="InterPro" id="IPR007387">
    <property type="entry name" value="TRAP_DctQ"/>
</dbReference>
<keyword evidence="7 9" id="KW-0472">Membrane</keyword>
<keyword evidence="2 9" id="KW-0813">Transport</keyword>
<organism evidence="11 12">
    <name type="scientific">Mixta theicola</name>
    <dbReference type="NCBI Taxonomy" id="1458355"/>
    <lineage>
        <taxon>Bacteria</taxon>
        <taxon>Pseudomonadati</taxon>
        <taxon>Pseudomonadota</taxon>
        <taxon>Gammaproteobacteria</taxon>
        <taxon>Enterobacterales</taxon>
        <taxon>Erwiniaceae</taxon>
        <taxon>Mixta</taxon>
    </lineage>
</organism>
<dbReference type="PANTHER" id="PTHR35011:SF11">
    <property type="entry name" value="TRAP TRANSPORTER SMALL PERMEASE PROTEIN"/>
    <property type="match status" value="1"/>
</dbReference>
<protein>
    <recommendedName>
        <fullName evidence="9">TRAP transporter small permease protein</fullName>
    </recommendedName>
</protein>
<name>A0A2K1QBP1_9GAMM</name>
<comment type="caution">
    <text evidence="11">The sequence shown here is derived from an EMBL/GenBank/DDBJ whole genome shotgun (WGS) entry which is preliminary data.</text>
</comment>
<feature type="transmembrane region" description="Helical" evidence="9">
    <location>
        <begin position="89"/>
        <end position="112"/>
    </location>
</feature>
<keyword evidence="5 9" id="KW-0812">Transmembrane</keyword>
<evidence type="ECO:0000259" key="10">
    <source>
        <dbReference type="Pfam" id="PF04290"/>
    </source>
</evidence>
<comment type="subcellular location">
    <subcellularLocation>
        <location evidence="1 9">Cell inner membrane</location>
        <topology evidence="1 9">Multi-pass membrane protein</topology>
    </subcellularLocation>
</comment>
<dbReference type="PANTHER" id="PTHR35011">
    <property type="entry name" value="2,3-DIKETO-L-GULONATE TRAP TRANSPORTER SMALL PERMEASE PROTEIN YIAM"/>
    <property type="match status" value="1"/>
</dbReference>
<gene>
    <name evidence="11" type="ORF">COO59_08080</name>
</gene>
<evidence type="ECO:0000256" key="4">
    <source>
        <dbReference type="ARBA" id="ARBA00022519"/>
    </source>
</evidence>
<evidence type="ECO:0000256" key="3">
    <source>
        <dbReference type="ARBA" id="ARBA00022475"/>
    </source>
</evidence>
<proteinExistence type="inferred from homology"/>
<accession>A0A2K1QBP1</accession>
<keyword evidence="3" id="KW-1003">Cell membrane</keyword>
<evidence type="ECO:0000256" key="9">
    <source>
        <dbReference type="RuleBase" id="RU369079"/>
    </source>
</evidence>
<evidence type="ECO:0000313" key="12">
    <source>
        <dbReference type="Proteomes" id="UP000236345"/>
    </source>
</evidence>
<evidence type="ECO:0000256" key="6">
    <source>
        <dbReference type="ARBA" id="ARBA00022989"/>
    </source>
</evidence>
<evidence type="ECO:0000256" key="1">
    <source>
        <dbReference type="ARBA" id="ARBA00004429"/>
    </source>
</evidence>
<dbReference type="OrthoDB" id="4964541at2"/>
<dbReference type="EMBL" id="NWUO01000004">
    <property type="protein sequence ID" value="PNS12445.1"/>
    <property type="molecule type" value="Genomic_DNA"/>
</dbReference>
<keyword evidence="12" id="KW-1185">Reference proteome</keyword>
<keyword evidence="4 9" id="KW-0997">Cell inner membrane</keyword>
<evidence type="ECO:0000256" key="5">
    <source>
        <dbReference type="ARBA" id="ARBA00022692"/>
    </source>
</evidence>
<keyword evidence="6 9" id="KW-1133">Transmembrane helix</keyword>